<feature type="transmembrane region" description="Helical" evidence="1">
    <location>
        <begin position="95"/>
        <end position="118"/>
    </location>
</feature>
<protein>
    <submittedName>
        <fullName evidence="2">Uncharacterized protein</fullName>
    </submittedName>
</protein>
<evidence type="ECO:0000313" key="2">
    <source>
        <dbReference type="EMBL" id="GLL04602.1"/>
    </source>
</evidence>
<proteinExistence type="predicted"/>
<keyword evidence="3" id="KW-1185">Reference proteome</keyword>
<dbReference type="EMBL" id="BSFP01000047">
    <property type="protein sequence ID" value="GLL04602.1"/>
    <property type="molecule type" value="Genomic_DNA"/>
</dbReference>
<accession>A0A9W6NQ07</accession>
<evidence type="ECO:0000313" key="3">
    <source>
        <dbReference type="Proteomes" id="UP001143480"/>
    </source>
</evidence>
<comment type="caution">
    <text evidence="2">The sequence shown here is derived from an EMBL/GenBank/DDBJ whole genome shotgun (WGS) entry which is preliminary data.</text>
</comment>
<feature type="transmembrane region" description="Helical" evidence="1">
    <location>
        <begin position="62"/>
        <end position="83"/>
    </location>
</feature>
<organism evidence="2 3">
    <name type="scientific">Dactylosporangium matsuzakiense</name>
    <dbReference type="NCBI Taxonomy" id="53360"/>
    <lineage>
        <taxon>Bacteria</taxon>
        <taxon>Bacillati</taxon>
        <taxon>Actinomycetota</taxon>
        <taxon>Actinomycetes</taxon>
        <taxon>Micromonosporales</taxon>
        <taxon>Micromonosporaceae</taxon>
        <taxon>Dactylosporangium</taxon>
    </lineage>
</organism>
<reference evidence="2" key="2">
    <citation type="submission" date="2023-01" db="EMBL/GenBank/DDBJ databases">
        <authorList>
            <person name="Sun Q."/>
            <person name="Evtushenko L."/>
        </authorList>
    </citation>
    <scope>NUCLEOTIDE SEQUENCE</scope>
    <source>
        <strain evidence="2">VKM Ac-1321</strain>
    </source>
</reference>
<feature type="transmembrane region" description="Helical" evidence="1">
    <location>
        <begin position="138"/>
        <end position="161"/>
    </location>
</feature>
<keyword evidence="1" id="KW-1133">Transmembrane helix</keyword>
<name>A0A9W6NQ07_9ACTN</name>
<keyword evidence="1" id="KW-0472">Membrane</keyword>
<reference evidence="2" key="1">
    <citation type="journal article" date="2014" name="Int. J. Syst. Evol. Microbiol.">
        <title>Complete genome sequence of Corynebacterium casei LMG S-19264T (=DSM 44701T), isolated from a smear-ripened cheese.</title>
        <authorList>
            <consortium name="US DOE Joint Genome Institute (JGI-PGF)"/>
            <person name="Walter F."/>
            <person name="Albersmeier A."/>
            <person name="Kalinowski J."/>
            <person name="Ruckert C."/>
        </authorList>
    </citation>
    <scope>NUCLEOTIDE SEQUENCE</scope>
    <source>
        <strain evidence="2">VKM Ac-1321</strain>
    </source>
</reference>
<dbReference type="Proteomes" id="UP001143480">
    <property type="component" value="Unassembled WGS sequence"/>
</dbReference>
<dbReference type="AlphaFoldDB" id="A0A9W6NQ07"/>
<feature type="transmembrane region" description="Helical" evidence="1">
    <location>
        <begin position="21"/>
        <end position="42"/>
    </location>
</feature>
<evidence type="ECO:0000256" key="1">
    <source>
        <dbReference type="SAM" id="Phobius"/>
    </source>
</evidence>
<keyword evidence="1" id="KW-0812">Transmembrane</keyword>
<gene>
    <name evidence="2" type="ORF">GCM10017581_063490</name>
</gene>
<sequence>MTAPFRRAAGGAGATVQWLMWGVAAVAAVFAVVAGFDLVYLYRVEAALPEPDLDLLRAGQSLGTSELILFWCVVIVYALWFVLTSRALQRLGEDANRVLLTPWSITFQVGALATIIAARTLPGADAVNADEFGARLRWIAPILAARLGLVALLGVVLFTLYRRVYAALLRSGVAPLRDPAEQPVTLLDLVQRASVISLLAPLADDAWWSEAAGLTAASATPLNLVETLDGDIRQHRVDAGTDLAALRAALRPGARLNLAELSGEVPPARDR</sequence>
<dbReference type="RefSeq" id="WP_271189690.1">
    <property type="nucleotide sequence ID" value="NZ_BSFP01000047.1"/>
</dbReference>